<dbReference type="Gene3D" id="3.10.350.10">
    <property type="entry name" value="LysM domain"/>
    <property type="match status" value="2"/>
</dbReference>
<organism evidence="2">
    <name type="scientific">marine metagenome</name>
    <dbReference type="NCBI Taxonomy" id="408172"/>
    <lineage>
        <taxon>unclassified sequences</taxon>
        <taxon>metagenomes</taxon>
        <taxon>ecological metagenomes</taxon>
    </lineage>
</organism>
<proteinExistence type="predicted"/>
<feature type="non-terminal residue" evidence="2">
    <location>
        <position position="1"/>
    </location>
</feature>
<dbReference type="SUPFAM" id="SSF54106">
    <property type="entry name" value="LysM domain"/>
    <property type="match status" value="1"/>
</dbReference>
<dbReference type="PANTHER" id="PTHR34700:SF4">
    <property type="entry name" value="PHAGE-LIKE ELEMENT PBSX PROTEIN XKDP"/>
    <property type="match status" value="1"/>
</dbReference>
<dbReference type="CDD" id="cd00118">
    <property type="entry name" value="LysM"/>
    <property type="match status" value="2"/>
</dbReference>
<dbReference type="Pfam" id="PF01476">
    <property type="entry name" value="LysM"/>
    <property type="match status" value="2"/>
</dbReference>
<evidence type="ECO:0000259" key="1">
    <source>
        <dbReference type="PROSITE" id="PS51782"/>
    </source>
</evidence>
<dbReference type="EMBL" id="UINC01160952">
    <property type="protein sequence ID" value="SVD59871.1"/>
    <property type="molecule type" value="Genomic_DNA"/>
</dbReference>
<feature type="domain" description="LysM" evidence="1">
    <location>
        <begin position="101"/>
        <end position="150"/>
    </location>
</feature>
<reference evidence="2" key="1">
    <citation type="submission" date="2018-05" db="EMBL/GenBank/DDBJ databases">
        <authorList>
            <person name="Lanie J.A."/>
            <person name="Ng W.-L."/>
            <person name="Kazmierczak K.M."/>
            <person name="Andrzejewski T.M."/>
            <person name="Davidsen T.M."/>
            <person name="Wayne K.J."/>
            <person name="Tettelin H."/>
            <person name="Glass J.I."/>
            <person name="Rusch D."/>
            <person name="Podicherti R."/>
            <person name="Tsui H.-C.T."/>
            <person name="Winkler M.E."/>
        </authorList>
    </citation>
    <scope>NUCLEOTIDE SEQUENCE</scope>
</reference>
<evidence type="ECO:0000313" key="2">
    <source>
        <dbReference type="EMBL" id="SVD59871.1"/>
    </source>
</evidence>
<dbReference type="AlphaFoldDB" id="A0A382WP81"/>
<dbReference type="PROSITE" id="PS51782">
    <property type="entry name" value="LYSM"/>
    <property type="match status" value="2"/>
</dbReference>
<dbReference type="SMART" id="SM00257">
    <property type="entry name" value="LysM"/>
    <property type="match status" value="2"/>
</dbReference>
<accession>A0A382WP81</accession>
<dbReference type="InterPro" id="IPR052196">
    <property type="entry name" value="Bact_Kbp"/>
</dbReference>
<dbReference type="InterPro" id="IPR036779">
    <property type="entry name" value="LysM_dom_sf"/>
</dbReference>
<dbReference type="PANTHER" id="PTHR34700">
    <property type="entry name" value="POTASSIUM BINDING PROTEIN KBP"/>
    <property type="match status" value="1"/>
</dbReference>
<sequence length="153" mass="17406">LAAQVEDLKQNKISALPEMADKLANIDKMLAQLIARVAQPVTIDYSVSRGDNLWSIAKQDKVYADPYMWPRLYRANKDQIEDPDMIYPDQTLAVPFGVAENQHLVTRGDFLFKIAAQVYNDAGKWHKIFEANKQQIVEPHLIFPAQVLEIPSN</sequence>
<gene>
    <name evidence="2" type="ORF">METZ01_LOCUS412725</name>
</gene>
<name>A0A382WP81_9ZZZZ</name>
<dbReference type="InterPro" id="IPR018392">
    <property type="entry name" value="LysM"/>
</dbReference>
<protein>
    <recommendedName>
        <fullName evidence="1">LysM domain-containing protein</fullName>
    </recommendedName>
</protein>
<feature type="domain" description="LysM" evidence="1">
    <location>
        <begin position="43"/>
        <end position="94"/>
    </location>
</feature>